<evidence type="ECO:0000256" key="5">
    <source>
        <dbReference type="SAM" id="Phobius"/>
    </source>
</evidence>
<dbReference type="EMBL" id="JACHEK010000009">
    <property type="protein sequence ID" value="MBB6146440.1"/>
    <property type="molecule type" value="Genomic_DNA"/>
</dbReference>
<keyword evidence="8" id="KW-1185">Reference proteome</keyword>
<keyword evidence="2 5" id="KW-0812">Transmembrane</keyword>
<organism evidence="7 8">
    <name type="scientific">Silvibacterium bohemicum</name>
    <dbReference type="NCBI Taxonomy" id="1577686"/>
    <lineage>
        <taxon>Bacteria</taxon>
        <taxon>Pseudomonadati</taxon>
        <taxon>Acidobacteriota</taxon>
        <taxon>Terriglobia</taxon>
        <taxon>Terriglobales</taxon>
        <taxon>Acidobacteriaceae</taxon>
        <taxon>Silvibacterium</taxon>
    </lineage>
</organism>
<dbReference type="RefSeq" id="WP_050058131.1">
    <property type="nucleotide sequence ID" value="NZ_JACHEK010000009.1"/>
</dbReference>
<comment type="subcellular location">
    <subcellularLocation>
        <location evidence="1">Membrane</location>
        <topology evidence="1">Multi-pass membrane protein</topology>
    </subcellularLocation>
</comment>
<reference evidence="7 8" key="1">
    <citation type="submission" date="2020-08" db="EMBL/GenBank/DDBJ databases">
        <title>Genomic Encyclopedia of Type Strains, Phase IV (KMG-IV): sequencing the most valuable type-strain genomes for metagenomic binning, comparative biology and taxonomic classification.</title>
        <authorList>
            <person name="Goeker M."/>
        </authorList>
    </citation>
    <scope>NUCLEOTIDE SEQUENCE [LARGE SCALE GENOMIC DNA]</scope>
    <source>
        <strain evidence="7 8">DSM 103733</strain>
    </source>
</reference>
<keyword evidence="4 5" id="KW-0472">Membrane</keyword>
<dbReference type="AlphaFoldDB" id="A0A841JZ69"/>
<evidence type="ECO:0000256" key="2">
    <source>
        <dbReference type="ARBA" id="ARBA00022692"/>
    </source>
</evidence>
<evidence type="ECO:0000256" key="4">
    <source>
        <dbReference type="ARBA" id="ARBA00023136"/>
    </source>
</evidence>
<keyword evidence="3 5" id="KW-1133">Transmembrane helix</keyword>
<name>A0A841JZ69_9BACT</name>
<feature type="domain" description="Yip1" evidence="6">
    <location>
        <begin position="23"/>
        <end position="244"/>
    </location>
</feature>
<accession>A0A841JZ69</accession>
<evidence type="ECO:0000313" key="7">
    <source>
        <dbReference type="EMBL" id="MBB6146440.1"/>
    </source>
</evidence>
<evidence type="ECO:0000256" key="1">
    <source>
        <dbReference type="ARBA" id="ARBA00004141"/>
    </source>
</evidence>
<gene>
    <name evidence="7" type="ORF">HNQ77_004412</name>
</gene>
<sequence length="249" mass="26848">MADAIPVPQSSITGLSEPQRVIDTFTAPSRTFTDILRSSAFWGPLVVMILVSVCFSFAVQQKIGWDKVYENILHQTPKQEAKFDQMQPEQAANAKTIAAKFTGGITYGYTIVILFVTAINALLVWVTVNFGFGGASKYGQVFAVSMYGSLVMNIKYILAIVAIFAGLAPDSFLLQNPVGTNIGYYLSTDAPKWLMALCTHIDLFEIWAVVLNVIGIAIVAKVSRGKAAAAVVGWWLILVLVGVGFAAGS</sequence>
<evidence type="ECO:0000313" key="8">
    <source>
        <dbReference type="Proteomes" id="UP000538666"/>
    </source>
</evidence>
<dbReference type="Pfam" id="PF04893">
    <property type="entry name" value="Yip1"/>
    <property type="match status" value="1"/>
</dbReference>
<dbReference type="GO" id="GO:0016020">
    <property type="term" value="C:membrane"/>
    <property type="evidence" value="ECO:0007669"/>
    <property type="project" value="UniProtKB-SubCell"/>
</dbReference>
<feature type="transmembrane region" description="Helical" evidence="5">
    <location>
        <begin position="227"/>
        <end position="247"/>
    </location>
</feature>
<feature type="transmembrane region" description="Helical" evidence="5">
    <location>
        <begin position="107"/>
        <end position="132"/>
    </location>
</feature>
<dbReference type="Proteomes" id="UP000538666">
    <property type="component" value="Unassembled WGS sequence"/>
</dbReference>
<evidence type="ECO:0000259" key="6">
    <source>
        <dbReference type="Pfam" id="PF04893"/>
    </source>
</evidence>
<proteinExistence type="predicted"/>
<dbReference type="InterPro" id="IPR006977">
    <property type="entry name" value="Yip1_dom"/>
</dbReference>
<feature type="transmembrane region" description="Helical" evidence="5">
    <location>
        <begin position="40"/>
        <end position="59"/>
    </location>
</feature>
<comment type="caution">
    <text evidence="7">The sequence shown here is derived from an EMBL/GenBank/DDBJ whole genome shotgun (WGS) entry which is preliminary data.</text>
</comment>
<feature type="transmembrane region" description="Helical" evidence="5">
    <location>
        <begin position="193"/>
        <end position="220"/>
    </location>
</feature>
<evidence type="ECO:0000256" key="3">
    <source>
        <dbReference type="ARBA" id="ARBA00022989"/>
    </source>
</evidence>
<feature type="transmembrane region" description="Helical" evidence="5">
    <location>
        <begin position="144"/>
        <end position="168"/>
    </location>
</feature>
<protein>
    <recommendedName>
        <fullName evidence="6">Yip1 domain-containing protein</fullName>
    </recommendedName>
</protein>